<dbReference type="GO" id="GO:0004316">
    <property type="term" value="F:3-oxoacyl-[acyl-carrier-protein] reductase (NADPH) activity"/>
    <property type="evidence" value="ECO:0007669"/>
    <property type="project" value="UniProtKB-EC"/>
</dbReference>
<proteinExistence type="inferred from homology"/>
<keyword evidence="7" id="KW-1185">Reference proteome</keyword>
<dbReference type="EMBL" id="FUHW01000020">
    <property type="protein sequence ID" value="SJM56629.1"/>
    <property type="molecule type" value="Genomic_DNA"/>
</dbReference>
<protein>
    <submittedName>
        <fullName evidence="6">3-oxoacyl-[acyl-carrier protein] reductase</fullName>
        <ecNumber evidence="6">1.1.1.100</ecNumber>
    </submittedName>
</protein>
<evidence type="ECO:0000256" key="2">
    <source>
        <dbReference type="ARBA" id="ARBA00023002"/>
    </source>
</evidence>
<dbReference type="GO" id="GO:0008202">
    <property type="term" value="P:steroid metabolic process"/>
    <property type="evidence" value="ECO:0007669"/>
    <property type="project" value="UniProtKB-KW"/>
</dbReference>
<dbReference type="PANTHER" id="PTHR43180:SF28">
    <property type="entry name" value="NAD(P)-BINDING ROSSMANN-FOLD SUPERFAMILY PROTEIN"/>
    <property type="match status" value="1"/>
</dbReference>
<dbReference type="Proteomes" id="UP000195913">
    <property type="component" value="Unassembled WGS sequence"/>
</dbReference>
<evidence type="ECO:0000256" key="5">
    <source>
        <dbReference type="ARBA" id="ARBA00023221"/>
    </source>
</evidence>
<dbReference type="RefSeq" id="WP_086996064.1">
    <property type="nucleotide sequence ID" value="NZ_FUHW01000020.1"/>
</dbReference>
<evidence type="ECO:0000313" key="6">
    <source>
        <dbReference type="EMBL" id="SJM56629.1"/>
    </source>
</evidence>
<dbReference type="EC" id="1.1.1.100" evidence="6"/>
<comment type="similarity">
    <text evidence="1">Belongs to the short-chain dehydrogenases/reductases (SDR) family.</text>
</comment>
<dbReference type="PRINTS" id="PR00080">
    <property type="entry name" value="SDRFAMILY"/>
</dbReference>
<evidence type="ECO:0000256" key="3">
    <source>
        <dbReference type="ARBA" id="ARBA00023027"/>
    </source>
</evidence>
<dbReference type="Gene3D" id="3.40.50.720">
    <property type="entry name" value="NAD(P)-binding Rossmann-like Domain"/>
    <property type="match status" value="1"/>
</dbReference>
<evidence type="ECO:0000313" key="7">
    <source>
        <dbReference type="Proteomes" id="UP000195913"/>
    </source>
</evidence>
<evidence type="ECO:0000256" key="4">
    <source>
        <dbReference type="ARBA" id="ARBA00023098"/>
    </source>
</evidence>
<gene>
    <name evidence="6" type="ORF">FM101_04550</name>
</gene>
<dbReference type="InterPro" id="IPR002347">
    <property type="entry name" value="SDR_fam"/>
</dbReference>
<keyword evidence="3" id="KW-0520">NAD</keyword>
<keyword evidence="4" id="KW-0443">Lipid metabolism</keyword>
<dbReference type="Pfam" id="PF13561">
    <property type="entry name" value="adh_short_C2"/>
    <property type="match status" value="1"/>
</dbReference>
<dbReference type="PRINTS" id="PR00081">
    <property type="entry name" value="GDHRDH"/>
</dbReference>
<dbReference type="FunFam" id="3.40.50.720:FF:000084">
    <property type="entry name" value="Short-chain dehydrogenase reductase"/>
    <property type="match status" value="1"/>
</dbReference>
<dbReference type="PANTHER" id="PTHR43180">
    <property type="entry name" value="3-OXOACYL-(ACYL-CARRIER-PROTEIN) REDUCTASE (AFU_ORTHOLOGUE AFUA_6G11210)"/>
    <property type="match status" value="1"/>
</dbReference>
<evidence type="ECO:0000256" key="1">
    <source>
        <dbReference type="ARBA" id="ARBA00006484"/>
    </source>
</evidence>
<keyword evidence="2 6" id="KW-0560">Oxidoreductase</keyword>
<name>A0A1R4FL67_9MICC</name>
<dbReference type="AlphaFoldDB" id="A0A1R4FL67"/>
<keyword evidence="5" id="KW-0753">Steroid metabolism</keyword>
<dbReference type="CDD" id="cd05233">
    <property type="entry name" value="SDR_c"/>
    <property type="match status" value="1"/>
</dbReference>
<accession>A0A1R4FL67</accession>
<dbReference type="NCBIfam" id="NF005559">
    <property type="entry name" value="PRK07231.1"/>
    <property type="match status" value="1"/>
</dbReference>
<dbReference type="SUPFAM" id="SSF51735">
    <property type="entry name" value="NAD(P)-binding Rossmann-fold domains"/>
    <property type="match status" value="1"/>
</dbReference>
<organism evidence="6 7">
    <name type="scientific">Arthrobacter rhombi</name>
    <dbReference type="NCBI Taxonomy" id="71253"/>
    <lineage>
        <taxon>Bacteria</taxon>
        <taxon>Bacillati</taxon>
        <taxon>Actinomycetota</taxon>
        <taxon>Actinomycetes</taxon>
        <taxon>Micrococcales</taxon>
        <taxon>Micrococcaceae</taxon>
        <taxon>Arthrobacter</taxon>
    </lineage>
</organism>
<reference evidence="6 7" key="1">
    <citation type="submission" date="2017-02" db="EMBL/GenBank/DDBJ databases">
        <authorList>
            <person name="Peterson S.W."/>
        </authorList>
    </citation>
    <scope>NUCLEOTIDE SEQUENCE [LARGE SCALE GENOMIC DNA]</scope>
    <source>
        <strain evidence="6 7">B Ar 00.02</strain>
    </source>
</reference>
<dbReference type="InterPro" id="IPR036291">
    <property type="entry name" value="NAD(P)-bd_dom_sf"/>
</dbReference>
<sequence length="269" mass="27624">MGRIQGKVAVITGGASGIGLAAAKLFAAEGAKVVIGDLKPEQAEAAAAEITADGGTAIGLAVDAMDEASLTGLVDAAVSTFGALHIMCNHVGGSNPRKDLDLLRLDMDEFDRTMKLNVRSTVVGSRAALPHIIAAGGGSIINTASVGGLSGDFLQVSYGTAKAAVIRLTEYMATQYGAQNVRCNSIAPGAIMTPALRDNLPEEAIESIRGHNALPYIGAAEDIAQAMLYLASEESRYVTGQCLVVDGGMSSHSSIAEDRRSLLPDTPGQ</sequence>